<sequence length="262" mass="26110">MTAVVAGVMAFGMVSASASGPARTAAAPDPLVELQQASFVAITPCRIVDTRVQGGLFVSKETRSFVASGTTGFQAQGGKAGGCDIPVTASSITANISSVGATGKGYIRAWAADSTEPNATLLSYNANESGDNHAVIPIVPGGSPAFKMKNYAGPTGVVIDVTGYYAAPITLSLDSLGNVLNGSAGIENVLHPSTGTYLVDTGIDVTNCVPTAVSSSPLGGILGSTAEAVVTDVNTIEVKVGALGLGGLLTLVDAPTVLHLVC</sequence>
<evidence type="ECO:0000313" key="3">
    <source>
        <dbReference type="Proteomes" id="UP000460221"/>
    </source>
</evidence>
<evidence type="ECO:0000256" key="1">
    <source>
        <dbReference type="SAM" id="SignalP"/>
    </source>
</evidence>
<proteinExistence type="predicted"/>
<accession>A0A7K1FRA4</accession>
<dbReference type="RefSeq" id="WP_154770688.1">
    <property type="nucleotide sequence ID" value="NZ_WLYK01000011.1"/>
</dbReference>
<dbReference type="AlphaFoldDB" id="A0A7K1FRA4"/>
<name>A0A7K1FRA4_9ACTN</name>
<dbReference type="EMBL" id="WLYK01000011">
    <property type="protein sequence ID" value="MTD16682.1"/>
    <property type="molecule type" value="Genomic_DNA"/>
</dbReference>
<dbReference type="Proteomes" id="UP000460221">
    <property type="component" value="Unassembled WGS sequence"/>
</dbReference>
<feature type="chain" id="PRO_5038358738" evidence="1">
    <location>
        <begin position="19"/>
        <end position="262"/>
    </location>
</feature>
<protein>
    <submittedName>
        <fullName evidence="2">Uncharacterized protein</fullName>
    </submittedName>
</protein>
<evidence type="ECO:0000313" key="2">
    <source>
        <dbReference type="EMBL" id="MTD16682.1"/>
    </source>
</evidence>
<reference evidence="2 3" key="1">
    <citation type="submission" date="2019-11" db="EMBL/GenBank/DDBJ databases">
        <authorList>
            <person name="Jiang L.-Q."/>
        </authorList>
    </citation>
    <scope>NUCLEOTIDE SEQUENCE [LARGE SCALE GENOMIC DNA]</scope>
    <source>
        <strain evidence="2 3">YIM 132087</strain>
    </source>
</reference>
<gene>
    <name evidence="2" type="ORF">GIS00_22355</name>
</gene>
<organism evidence="2 3">
    <name type="scientific">Nakamurella alba</name>
    <dbReference type="NCBI Taxonomy" id="2665158"/>
    <lineage>
        <taxon>Bacteria</taxon>
        <taxon>Bacillati</taxon>
        <taxon>Actinomycetota</taxon>
        <taxon>Actinomycetes</taxon>
        <taxon>Nakamurellales</taxon>
        <taxon>Nakamurellaceae</taxon>
        <taxon>Nakamurella</taxon>
    </lineage>
</organism>
<keyword evidence="1" id="KW-0732">Signal</keyword>
<keyword evidence="3" id="KW-1185">Reference proteome</keyword>
<feature type="signal peptide" evidence="1">
    <location>
        <begin position="1"/>
        <end position="18"/>
    </location>
</feature>
<comment type="caution">
    <text evidence="2">The sequence shown here is derived from an EMBL/GenBank/DDBJ whole genome shotgun (WGS) entry which is preliminary data.</text>
</comment>